<dbReference type="AlphaFoldDB" id="A0A956M404"/>
<dbReference type="GO" id="GO:0004665">
    <property type="term" value="F:prephenate dehydrogenase (NADP+) activity"/>
    <property type="evidence" value="ECO:0007669"/>
    <property type="project" value="InterPro"/>
</dbReference>
<dbReference type="PANTHER" id="PTHR21363">
    <property type="entry name" value="PREPHENATE DEHYDROGENASE"/>
    <property type="match status" value="1"/>
</dbReference>
<dbReference type="PANTHER" id="PTHR21363:SF0">
    <property type="entry name" value="PREPHENATE DEHYDROGENASE [NADP(+)]"/>
    <property type="match status" value="1"/>
</dbReference>
<organism evidence="3 4">
    <name type="scientific">Eiseniibacteriota bacterium</name>
    <dbReference type="NCBI Taxonomy" id="2212470"/>
    <lineage>
        <taxon>Bacteria</taxon>
        <taxon>Candidatus Eiseniibacteriota</taxon>
    </lineage>
</organism>
<feature type="domain" description="Prephenate/arogenate dehydrogenase" evidence="2">
    <location>
        <begin position="17"/>
        <end position="264"/>
    </location>
</feature>
<feature type="non-terminal residue" evidence="3">
    <location>
        <position position="1"/>
    </location>
</feature>
<dbReference type="EMBL" id="JAGQHR010001026">
    <property type="protein sequence ID" value="MCA9730173.1"/>
    <property type="molecule type" value="Genomic_DNA"/>
</dbReference>
<evidence type="ECO:0000259" key="2">
    <source>
        <dbReference type="PROSITE" id="PS51176"/>
    </source>
</evidence>
<dbReference type="Proteomes" id="UP000697710">
    <property type="component" value="Unassembled WGS sequence"/>
</dbReference>
<dbReference type="InterPro" id="IPR008927">
    <property type="entry name" value="6-PGluconate_DH-like_C_sf"/>
</dbReference>
<comment type="caution">
    <text evidence="3">The sequence shown here is derived from an EMBL/GenBank/DDBJ whole genome shotgun (WGS) entry which is preliminary data.</text>
</comment>
<dbReference type="InterPro" id="IPR050812">
    <property type="entry name" value="Preph/Arog_dehydrog"/>
</dbReference>
<accession>A0A956M404</accession>
<dbReference type="GO" id="GO:0070403">
    <property type="term" value="F:NAD+ binding"/>
    <property type="evidence" value="ECO:0007669"/>
    <property type="project" value="InterPro"/>
</dbReference>
<dbReference type="Pfam" id="PF26213">
    <property type="entry name" value="TYRAAT1_C"/>
    <property type="match status" value="1"/>
</dbReference>
<dbReference type="InterPro" id="IPR003099">
    <property type="entry name" value="Prephen_DH"/>
</dbReference>
<proteinExistence type="predicted"/>
<reference evidence="3" key="1">
    <citation type="submission" date="2020-04" db="EMBL/GenBank/DDBJ databases">
        <authorList>
            <person name="Zhang T."/>
        </authorList>
    </citation>
    <scope>NUCLEOTIDE SEQUENCE</scope>
    <source>
        <strain evidence="3">HKST-UBA01</strain>
    </source>
</reference>
<evidence type="ECO:0000313" key="3">
    <source>
        <dbReference type="EMBL" id="MCA9730173.1"/>
    </source>
</evidence>
<dbReference type="PROSITE" id="PS51176">
    <property type="entry name" value="PDH_ADH"/>
    <property type="match status" value="1"/>
</dbReference>
<evidence type="ECO:0000313" key="4">
    <source>
        <dbReference type="Proteomes" id="UP000697710"/>
    </source>
</evidence>
<dbReference type="InterPro" id="IPR036291">
    <property type="entry name" value="NAD(P)-bd_dom_sf"/>
</dbReference>
<dbReference type="Gene3D" id="1.10.3660.10">
    <property type="entry name" value="6-phosphogluconate dehydrogenase C-terminal like domain"/>
    <property type="match status" value="1"/>
</dbReference>
<protein>
    <submittedName>
        <fullName evidence="3">Prephenate dehydrogenase</fullName>
    </submittedName>
</protein>
<evidence type="ECO:0000256" key="1">
    <source>
        <dbReference type="ARBA" id="ARBA00023002"/>
    </source>
</evidence>
<dbReference type="Gene3D" id="3.40.50.720">
    <property type="entry name" value="NAD(P)-binding Rossmann-like Domain"/>
    <property type="match status" value="1"/>
</dbReference>
<dbReference type="GO" id="GO:0006571">
    <property type="term" value="P:tyrosine biosynthetic process"/>
    <property type="evidence" value="ECO:0007669"/>
    <property type="project" value="InterPro"/>
</dbReference>
<dbReference type="InterPro" id="IPR046826">
    <property type="entry name" value="PDH_N"/>
</dbReference>
<dbReference type="SUPFAM" id="SSF51735">
    <property type="entry name" value="NAD(P)-binding Rossmann-fold domains"/>
    <property type="match status" value="1"/>
</dbReference>
<sequence>SPMRARRFTMPGLPPPPSITVIGCGRFGRFLTEQLAPIVGAAVWDADPTRLGDLPAGARPVSWDEACAGEVLVLAVPIRALPALLDRLGKQVRPRSLVIDTASVKVWPMRWMRASLPGTVQILGTHPLFGPDSAPRGLDGQRLVLVPERVRYPHLVRRTLESLGLRCVETTAEGHDREIAETQALTHWIGRALERCGARPRDVDTLGYRRLLEILRYVENDSWELFEDLERWNPYARPVRQRFLEALAHLDDEIGDSDRGDSDR</sequence>
<dbReference type="InterPro" id="IPR059064">
    <property type="entry name" value="TYRAAT2_C"/>
</dbReference>
<dbReference type="GO" id="GO:0008977">
    <property type="term" value="F:prephenate dehydrogenase (NAD+) activity"/>
    <property type="evidence" value="ECO:0007669"/>
    <property type="project" value="InterPro"/>
</dbReference>
<name>A0A956M404_UNCEI</name>
<dbReference type="Pfam" id="PF02153">
    <property type="entry name" value="PDH_N"/>
    <property type="match status" value="1"/>
</dbReference>
<keyword evidence="1" id="KW-0560">Oxidoreductase</keyword>
<dbReference type="SUPFAM" id="SSF48179">
    <property type="entry name" value="6-phosphogluconate dehydrogenase C-terminal domain-like"/>
    <property type="match status" value="1"/>
</dbReference>
<reference evidence="3" key="2">
    <citation type="journal article" date="2021" name="Microbiome">
        <title>Successional dynamics and alternative stable states in a saline activated sludge microbial community over 9 years.</title>
        <authorList>
            <person name="Wang Y."/>
            <person name="Ye J."/>
            <person name="Ju F."/>
            <person name="Liu L."/>
            <person name="Boyd J.A."/>
            <person name="Deng Y."/>
            <person name="Parks D.H."/>
            <person name="Jiang X."/>
            <person name="Yin X."/>
            <person name="Woodcroft B.J."/>
            <person name="Tyson G.W."/>
            <person name="Hugenholtz P."/>
            <person name="Polz M.F."/>
            <person name="Zhang T."/>
        </authorList>
    </citation>
    <scope>NUCLEOTIDE SEQUENCE</scope>
    <source>
        <strain evidence="3">HKST-UBA01</strain>
    </source>
</reference>
<gene>
    <name evidence="3" type="ORF">KC729_20985</name>
</gene>